<organism evidence="2 3">
    <name type="scientific">Epibacterium ulvae</name>
    <dbReference type="NCBI Taxonomy" id="1156985"/>
    <lineage>
        <taxon>Bacteria</taxon>
        <taxon>Pseudomonadati</taxon>
        <taxon>Pseudomonadota</taxon>
        <taxon>Alphaproteobacteria</taxon>
        <taxon>Rhodobacterales</taxon>
        <taxon>Roseobacteraceae</taxon>
        <taxon>Epibacterium</taxon>
    </lineage>
</organism>
<evidence type="ECO:0000313" key="2">
    <source>
        <dbReference type="EMBL" id="SCZ72320.1"/>
    </source>
</evidence>
<keyword evidence="1" id="KW-0812">Transmembrane</keyword>
<feature type="transmembrane region" description="Helical" evidence="1">
    <location>
        <begin position="181"/>
        <end position="197"/>
    </location>
</feature>
<reference evidence="2 3" key="1">
    <citation type="submission" date="2016-10" db="EMBL/GenBank/DDBJ databases">
        <authorList>
            <person name="de Groot N.N."/>
        </authorList>
    </citation>
    <scope>NUCLEOTIDE SEQUENCE [LARGE SCALE GENOMIC DNA]</scope>
    <source>
        <strain evidence="2 3">U95</strain>
    </source>
</reference>
<accession>A0A1G5REV7</accession>
<feature type="transmembrane region" description="Helical" evidence="1">
    <location>
        <begin position="137"/>
        <end position="161"/>
    </location>
</feature>
<evidence type="ECO:0000313" key="3">
    <source>
        <dbReference type="Proteomes" id="UP000198767"/>
    </source>
</evidence>
<name>A0A1G5REV7_9RHOB</name>
<feature type="transmembrane region" description="Helical" evidence="1">
    <location>
        <begin position="103"/>
        <end position="125"/>
    </location>
</feature>
<sequence>MHGFIIFKHSVVMVLRNFPQVLKTILPLSAIGALWVLGVVGFFGSAAGKAMSSVQIELSAGAIVLMFFTLLVWGITAWHRYVLLEDRGLFFLPAFRIGPMMSYVAHFLLLCLLMIVSVIPFGIFLTIGSAAGPMMMVVMMFFIVIGVTFCFYRLVIILPAAAIGKPLKIKEAWGQTTGAETAILVLVLLSSLVSFLLERSADSIAAIPVLGLPLFLFVQGVWGMVQVSVITTLYGHYVEGRSLS</sequence>
<keyword evidence="1" id="KW-0472">Membrane</keyword>
<proteinExistence type="predicted"/>
<feature type="transmembrane region" description="Helical" evidence="1">
    <location>
        <begin position="25"/>
        <end position="46"/>
    </location>
</feature>
<dbReference type="AlphaFoldDB" id="A0A1G5REV7"/>
<feature type="transmembrane region" description="Helical" evidence="1">
    <location>
        <begin position="58"/>
        <end position="83"/>
    </location>
</feature>
<dbReference type="OrthoDB" id="7704812at2"/>
<dbReference type="EMBL" id="FMWG01000014">
    <property type="protein sequence ID" value="SCZ72320.1"/>
    <property type="molecule type" value="Genomic_DNA"/>
</dbReference>
<keyword evidence="3" id="KW-1185">Reference proteome</keyword>
<feature type="transmembrane region" description="Helical" evidence="1">
    <location>
        <begin position="209"/>
        <end position="234"/>
    </location>
</feature>
<gene>
    <name evidence="2" type="ORF">SAMN04488118_11432</name>
</gene>
<dbReference type="Proteomes" id="UP000198767">
    <property type="component" value="Unassembled WGS sequence"/>
</dbReference>
<dbReference type="STRING" id="1156985.SAMN04488118_11432"/>
<dbReference type="RefSeq" id="WP_090220894.1">
    <property type="nucleotide sequence ID" value="NZ_FMWG01000014.1"/>
</dbReference>
<evidence type="ECO:0000256" key="1">
    <source>
        <dbReference type="SAM" id="Phobius"/>
    </source>
</evidence>
<keyword evidence="1" id="KW-1133">Transmembrane helix</keyword>
<protein>
    <submittedName>
        <fullName evidence="2">Uncharacterized protein</fullName>
    </submittedName>
</protein>